<dbReference type="InterPro" id="IPR036928">
    <property type="entry name" value="AS_sf"/>
</dbReference>
<sequence length="518" mass="55868">MRQLVSLLFVLALTACQTSPADHTEFTWQDASVTELQQAMNEEQLTAEQLTQYYLQRIHQNNQQGPELRAVNSLNENALADAKRLDKERQQGKIRGPLHGIPVLLKDNIDTAEGMPNTGGSLLFAENYPEDDAFLVQQLRNAGAIILGKANLSEWANFRSTRSSSGWSAIGGQAVNPYDRTRSTCGSSAGSATSVAADFVALSVGTETDGSLVCPAAVNGIVTIKPTLGLISRDGIIPIAHSQDTAGPMARTVTGATLMLDAMKAHDPGDPAGYRSETTFASHLKTDGLKGKRIGVVRNLMGYNELLDKQFEQQLDILKAQGAQLVDVEMPTYGEYGGDEFTVLLYEFKTDMASYLADTQLPYRNLGDMIEANNELAEQELLLFGQELFEMANAQEDEAAYQQALANSKKLAGKEGIDTMLSENNLDVLIAPTTSPAWKIDHVLGDNYSGSASSPAAVAGYPHITVPMGYIQIGDEPALPVGMSFFGAARSEAILIEAAFAYEQATQHRVAPNLVATD</sequence>
<accession>A0A8I1KFK6</accession>
<dbReference type="RefSeq" id="WP_199495110.1">
    <property type="nucleotide sequence ID" value="NZ_CAXAWT010000004.1"/>
</dbReference>
<organism evidence="5 6">
    <name type="scientific">Idiomarina abyssalis</name>
    <dbReference type="NCBI Taxonomy" id="86102"/>
    <lineage>
        <taxon>Bacteria</taxon>
        <taxon>Pseudomonadati</taxon>
        <taxon>Pseudomonadota</taxon>
        <taxon>Gammaproteobacteria</taxon>
        <taxon>Alteromonadales</taxon>
        <taxon>Idiomarinaceae</taxon>
        <taxon>Idiomarina</taxon>
    </lineage>
</organism>
<feature type="chain" id="PRO_5034143019" evidence="2">
    <location>
        <begin position="22"/>
        <end position="518"/>
    </location>
</feature>
<keyword evidence="2" id="KW-0732">Signal</keyword>
<feature type="coiled-coil region" evidence="1">
    <location>
        <begin position="33"/>
        <end position="88"/>
    </location>
</feature>
<dbReference type="NCBIfam" id="NF006006">
    <property type="entry name" value="PRK08137.1"/>
    <property type="match status" value="1"/>
</dbReference>
<evidence type="ECO:0000313" key="7">
    <source>
        <dbReference type="Proteomes" id="UP000655994"/>
    </source>
</evidence>
<keyword evidence="7" id="KW-1185">Reference proteome</keyword>
<feature type="domain" description="Amidase" evidence="3">
    <location>
        <begin position="50"/>
        <end position="494"/>
    </location>
</feature>
<evidence type="ECO:0000313" key="5">
    <source>
        <dbReference type="EMBL" id="MBJ7317056.1"/>
    </source>
</evidence>
<evidence type="ECO:0000259" key="3">
    <source>
        <dbReference type="Pfam" id="PF01425"/>
    </source>
</evidence>
<proteinExistence type="predicted"/>
<gene>
    <name evidence="4" type="ORF">JHC10_13115</name>
    <name evidence="5" type="ORF">JHC11_13745</name>
</gene>
<evidence type="ECO:0000313" key="6">
    <source>
        <dbReference type="Proteomes" id="UP000621390"/>
    </source>
</evidence>
<dbReference type="PROSITE" id="PS51257">
    <property type="entry name" value="PROKAR_LIPOPROTEIN"/>
    <property type="match status" value="1"/>
</dbReference>
<dbReference type="PANTHER" id="PTHR42678">
    <property type="entry name" value="AMIDASE"/>
    <property type="match status" value="1"/>
</dbReference>
<keyword evidence="1" id="KW-0175">Coiled coil</keyword>
<evidence type="ECO:0000256" key="2">
    <source>
        <dbReference type="SAM" id="SignalP"/>
    </source>
</evidence>
<evidence type="ECO:0000313" key="4">
    <source>
        <dbReference type="EMBL" id="MBJ7267878.1"/>
    </source>
</evidence>
<dbReference type="Proteomes" id="UP000655994">
    <property type="component" value="Unassembled WGS sequence"/>
</dbReference>
<name>A0A8I1KFK6_9GAMM</name>
<dbReference type="Gene3D" id="3.90.1300.10">
    <property type="entry name" value="Amidase signature (AS) domain"/>
    <property type="match status" value="1"/>
</dbReference>
<dbReference type="Proteomes" id="UP000621390">
    <property type="component" value="Unassembled WGS sequence"/>
</dbReference>
<dbReference type="EMBL" id="JAEMOP010000009">
    <property type="protein sequence ID" value="MBJ7317056.1"/>
    <property type="molecule type" value="Genomic_DNA"/>
</dbReference>
<keyword evidence="5" id="KW-0378">Hydrolase</keyword>
<dbReference type="Pfam" id="PF01425">
    <property type="entry name" value="Amidase"/>
    <property type="match status" value="1"/>
</dbReference>
<dbReference type="InterPro" id="IPR023631">
    <property type="entry name" value="Amidase_dom"/>
</dbReference>
<reference evidence="5 7" key="1">
    <citation type="submission" date="2020-09" db="EMBL/GenBank/DDBJ databases">
        <title>Draft Genomes of Bacterial Isolates from North Pond Shallow Sediments.</title>
        <authorList>
            <person name="Kiel Reese B."/>
            <person name="Mullis M."/>
            <person name="Weisend R.E."/>
        </authorList>
    </citation>
    <scope>NUCLEOTIDE SEQUENCE</scope>
    <source>
        <strain evidence="5">KJE-2</strain>
        <strain evidence="4 7">KJE-3</strain>
    </source>
</reference>
<protein>
    <submittedName>
        <fullName evidence="5">Amidase</fullName>
        <ecNumber evidence="5">3.5.1.4</ecNumber>
    </submittedName>
</protein>
<dbReference type="PANTHER" id="PTHR42678:SF34">
    <property type="entry name" value="OS04G0183300 PROTEIN"/>
    <property type="match status" value="1"/>
</dbReference>
<dbReference type="SUPFAM" id="SSF75304">
    <property type="entry name" value="Amidase signature (AS) enzymes"/>
    <property type="match status" value="1"/>
</dbReference>
<feature type="signal peptide" evidence="2">
    <location>
        <begin position="1"/>
        <end position="21"/>
    </location>
</feature>
<dbReference type="GO" id="GO:0004040">
    <property type="term" value="F:amidase activity"/>
    <property type="evidence" value="ECO:0007669"/>
    <property type="project" value="UniProtKB-EC"/>
</dbReference>
<evidence type="ECO:0000256" key="1">
    <source>
        <dbReference type="SAM" id="Coils"/>
    </source>
</evidence>
<dbReference type="EC" id="3.5.1.4" evidence="5"/>
<dbReference type="AlphaFoldDB" id="A0A8I1KFK6"/>
<dbReference type="EMBL" id="JAEMOS010000048">
    <property type="protein sequence ID" value="MBJ7267878.1"/>
    <property type="molecule type" value="Genomic_DNA"/>
</dbReference>
<comment type="caution">
    <text evidence="5">The sequence shown here is derived from an EMBL/GenBank/DDBJ whole genome shotgun (WGS) entry which is preliminary data.</text>
</comment>